<evidence type="ECO:0000313" key="1">
    <source>
        <dbReference type="EMBL" id="MDI9261051.1"/>
    </source>
</evidence>
<reference evidence="1 2" key="1">
    <citation type="submission" date="2023-04" db="EMBL/GenBank/DDBJ databases">
        <title>A. sendaiensis sub sp. chiapanensis a novel subspecie with specific adaptation in bacterial cell wall isolated from an active volcano.</title>
        <authorList>
            <person name="Alvarez Gutierrez P.E."/>
            <person name="Ortiz Cortes L.Y."/>
        </authorList>
    </citation>
    <scope>NUCLEOTIDE SEQUENCE [LARGE SCALE GENOMIC DNA]</scope>
    <source>
        <strain evidence="1 2">PA2</strain>
    </source>
</reference>
<organism evidence="1 2">
    <name type="scientific">Alicyclobacillus sendaiensis PA2</name>
    <dbReference type="NCBI Taxonomy" id="3029425"/>
    <lineage>
        <taxon>Bacteria</taxon>
        <taxon>Bacillati</taxon>
        <taxon>Bacillota</taxon>
        <taxon>Bacilli</taxon>
        <taxon>Bacillales</taxon>
        <taxon>Alicyclobacillaceae</taxon>
        <taxon>Alicyclobacillus</taxon>
    </lineage>
</organism>
<dbReference type="Proteomes" id="UP001529245">
    <property type="component" value="Unassembled WGS sequence"/>
</dbReference>
<accession>A0ABT6Y137</accession>
<evidence type="ECO:0000313" key="2">
    <source>
        <dbReference type="Proteomes" id="UP001529245"/>
    </source>
</evidence>
<dbReference type="EMBL" id="JASGCB010000031">
    <property type="protein sequence ID" value="MDI9261051.1"/>
    <property type="molecule type" value="Genomic_DNA"/>
</dbReference>
<dbReference type="RefSeq" id="WP_283204461.1">
    <property type="nucleotide sequence ID" value="NZ_JASGCB010000031.1"/>
</dbReference>
<sequence>MRKMFTSVAILLGTFGLLFWHMPQVKAATGVIAQSQIVSITGGYNTTTQMYEQTGEQTVITNWSFSAQQTAYLNANNPPYAQCSVSPQEVTCTSDACTNSQCSGRVLFTGTITISSQQGNPTIIFSLPSSDPSNMTPMGIFVVPETTDYGSGGNGEESYLRPGQSGGWTYNFSNVTDPQNWNMLMEFLSYPIVAAIAVPTIQTIPVYGWVTTTVWHPVQISYS</sequence>
<protein>
    <submittedName>
        <fullName evidence="1">Uncharacterized protein</fullName>
    </submittedName>
</protein>
<gene>
    <name evidence="1" type="ORF">QID03_12870</name>
</gene>
<name>A0ABT6Y137_ALISE</name>
<keyword evidence="2" id="KW-1185">Reference proteome</keyword>
<proteinExistence type="predicted"/>
<comment type="caution">
    <text evidence="1">The sequence shown here is derived from an EMBL/GenBank/DDBJ whole genome shotgun (WGS) entry which is preliminary data.</text>
</comment>